<evidence type="ECO:0000313" key="1">
    <source>
        <dbReference type="EMBL" id="GBM82492.1"/>
    </source>
</evidence>
<dbReference type="GO" id="GO:0007162">
    <property type="term" value="P:negative regulation of cell adhesion"/>
    <property type="evidence" value="ECO:0007669"/>
    <property type="project" value="TreeGrafter"/>
</dbReference>
<accession>A0A4Y2J030</accession>
<dbReference type="InterPro" id="IPR031148">
    <property type="entry name" value="Plexin"/>
</dbReference>
<dbReference type="GO" id="GO:0030334">
    <property type="term" value="P:regulation of cell migration"/>
    <property type="evidence" value="ECO:0007669"/>
    <property type="project" value="TreeGrafter"/>
</dbReference>
<protein>
    <recommendedName>
        <fullName evidence="3">Plexin TIG domain-containing protein</fullName>
    </recommendedName>
</protein>
<reference evidence="1 2" key="1">
    <citation type="journal article" date="2019" name="Sci. Rep.">
        <title>Orb-weaving spider Araneus ventricosus genome elucidates the spidroin gene catalogue.</title>
        <authorList>
            <person name="Kono N."/>
            <person name="Nakamura H."/>
            <person name="Ohtoshi R."/>
            <person name="Moran D.A.P."/>
            <person name="Shinohara A."/>
            <person name="Yoshida Y."/>
            <person name="Fujiwara M."/>
            <person name="Mori M."/>
            <person name="Tomita M."/>
            <person name="Arakawa K."/>
        </authorList>
    </citation>
    <scope>NUCLEOTIDE SEQUENCE [LARGE SCALE GENOMIC DNA]</scope>
</reference>
<dbReference type="EMBL" id="BGPR01187820">
    <property type="protein sequence ID" value="GBM82492.1"/>
    <property type="molecule type" value="Genomic_DNA"/>
</dbReference>
<dbReference type="OrthoDB" id="125363at2759"/>
<sequence length="81" mass="8985">MKCTSCVTSSWACSWCPHENKCTHNVTTCSRTVISGENNPQNSLIKGRQHCPSFKLEEEILLPSGVPKEITIEVRNLPSVV</sequence>
<dbReference type="GO" id="GO:0008045">
    <property type="term" value="P:motor neuron axon guidance"/>
    <property type="evidence" value="ECO:0007669"/>
    <property type="project" value="TreeGrafter"/>
</dbReference>
<keyword evidence="2" id="KW-1185">Reference proteome</keyword>
<dbReference type="AlphaFoldDB" id="A0A4Y2J030"/>
<evidence type="ECO:0008006" key="3">
    <source>
        <dbReference type="Google" id="ProtNLM"/>
    </source>
</evidence>
<proteinExistence type="predicted"/>
<dbReference type="GO" id="GO:0008360">
    <property type="term" value="P:regulation of cell shape"/>
    <property type="evidence" value="ECO:0007669"/>
    <property type="project" value="TreeGrafter"/>
</dbReference>
<dbReference type="Gene3D" id="2.60.40.10">
    <property type="entry name" value="Immunoglobulins"/>
    <property type="match status" value="1"/>
</dbReference>
<dbReference type="GO" id="GO:0097374">
    <property type="term" value="P:sensory neuron axon guidance"/>
    <property type="evidence" value="ECO:0007669"/>
    <property type="project" value="TreeGrafter"/>
</dbReference>
<dbReference type="PANTHER" id="PTHR22625">
    <property type="entry name" value="PLEXIN"/>
    <property type="match status" value="1"/>
</dbReference>
<feature type="non-terminal residue" evidence="1">
    <location>
        <position position="81"/>
    </location>
</feature>
<dbReference type="GO" id="GO:0005886">
    <property type="term" value="C:plasma membrane"/>
    <property type="evidence" value="ECO:0007669"/>
    <property type="project" value="TreeGrafter"/>
</dbReference>
<dbReference type="Pfam" id="PF24479">
    <property type="entry name" value="PSI_PlexinA-B"/>
    <property type="match status" value="1"/>
</dbReference>
<gene>
    <name evidence="1" type="ORF">AVEN_166167_1</name>
</gene>
<dbReference type="GO" id="GO:0050772">
    <property type="term" value="P:positive regulation of axonogenesis"/>
    <property type="evidence" value="ECO:0007669"/>
    <property type="project" value="TreeGrafter"/>
</dbReference>
<dbReference type="PANTHER" id="PTHR22625:SF44">
    <property type="entry name" value="PLEXIN-B"/>
    <property type="match status" value="1"/>
</dbReference>
<evidence type="ECO:0000313" key="2">
    <source>
        <dbReference type="Proteomes" id="UP000499080"/>
    </source>
</evidence>
<comment type="caution">
    <text evidence="1">The sequence shown here is derived from an EMBL/GenBank/DDBJ whole genome shotgun (WGS) entry which is preliminary data.</text>
</comment>
<dbReference type="GO" id="GO:0002116">
    <property type="term" value="C:semaphorin receptor complex"/>
    <property type="evidence" value="ECO:0007669"/>
    <property type="project" value="TreeGrafter"/>
</dbReference>
<name>A0A4Y2J030_ARAVE</name>
<dbReference type="Proteomes" id="UP000499080">
    <property type="component" value="Unassembled WGS sequence"/>
</dbReference>
<organism evidence="1 2">
    <name type="scientific">Araneus ventricosus</name>
    <name type="common">Orbweaver spider</name>
    <name type="synonym">Epeira ventricosa</name>
    <dbReference type="NCBI Taxonomy" id="182803"/>
    <lineage>
        <taxon>Eukaryota</taxon>
        <taxon>Metazoa</taxon>
        <taxon>Ecdysozoa</taxon>
        <taxon>Arthropoda</taxon>
        <taxon>Chelicerata</taxon>
        <taxon>Arachnida</taxon>
        <taxon>Araneae</taxon>
        <taxon>Araneomorphae</taxon>
        <taxon>Entelegynae</taxon>
        <taxon>Araneoidea</taxon>
        <taxon>Araneidae</taxon>
        <taxon>Araneus</taxon>
    </lineage>
</organism>
<dbReference type="GO" id="GO:0017154">
    <property type="term" value="F:semaphorin receptor activity"/>
    <property type="evidence" value="ECO:0007669"/>
    <property type="project" value="InterPro"/>
</dbReference>
<dbReference type="InterPro" id="IPR013783">
    <property type="entry name" value="Ig-like_fold"/>
</dbReference>